<feature type="transmembrane region" description="Helical" evidence="6">
    <location>
        <begin position="292"/>
        <end position="315"/>
    </location>
</feature>
<dbReference type="Proteomes" id="UP000183918">
    <property type="component" value="Unassembled WGS sequence"/>
</dbReference>
<keyword evidence="2" id="KW-1003">Cell membrane</keyword>
<feature type="domain" description="Metallo-beta-lactamase" evidence="7">
    <location>
        <begin position="617"/>
        <end position="819"/>
    </location>
</feature>
<evidence type="ECO:0000313" key="9">
    <source>
        <dbReference type="Proteomes" id="UP000183918"/>
    </source>
</evidence>
<evidence type="ECO:0000256" key="2">
    <source>
        <dbReference type="ARBA" id="ARBA00022475"/>
    </source>
</evidence>
<feature type="transmembrane region" description="Helical" evidence="6">
    <location>
        <begin position="589"/>
        <end position="606"/>
    </location>
</feature>
<organism evidence="8 9">
    <name type="scientific">Lachnobacterium bovis DSM 14045</name>
    <dbReference type="NCBI Taxonomy" id="1122142"/>
    <lineage>
        <taxon>Bacteria</taxon>
        <taxon>Bacillati</taxon>
        <taxon>Bacillota</taxon>
        <taxon>Clostridia</taxon>
        <taxon>Lachnospirales</taxon>
        <taxon>Lachnospiraceae</taxon>
        <taxon>Lachnobacterium</taxon>
    </lineage>
</organism>
<dbReference type="InterPro" id="IPR004797">
    <property type="entry name" value="Competence_ComEC/Rec2"/>
</dbReference>
<accession>A0A1H3HQ46</accession>
<feature type="transmembrane region" description="Helical" evidence="6">
    <location>
        <begin position="369"/>
        <end position="386"/>
    </location>
</feature>
<keyword evidence="3 6" id="KW-0812">Transmembrane</keyword>
<evidence type="ECO:0000256" key="1">
    <source>
        <dbReference type="ARBA" id="ARBA00004651"/>
    </source>
</evidence>
<feature type="transmembrane region" description="Helical" evidence="6">
    <location>
        <begin position="56"/>
        <end position="75"/>
    </location>
</feature>
<feature type="transmembrane region" description="Helical" evidence="6">
    <location>
        <begin position="335"/>
        <end position="362"/>
    </location>
</feature>
<dbReference type="InterPro" id="IPR004477">
    <property type="entry name" value="ComEC_N"/>
</dbReference>
<keyword evidence="9" id="KW-1185">Reference proteome</keyword>
<feature type="transmembrane region" description="Helical" evidence="6">
    <location>
        <begin position="392"/>
        <end position="410"/>
    </location>
</feature>
<feature type="transmembrane region" description="Helical" evidence="6">
    <location>
        <begin position="6"/>
        <end position="25"/>
    </location>
</feature>
<dbReference type="InterPro" id="IPR036866">
    <property type="entry name" value="RibonucZ/Hydroxyglut_hydro"/>
</dbReference>
<dbReference type="InterPro" id="IPR035681">
    <property type="entry name" value="ComA-like_MBL"/>
</dbReference>
<dbReference type="SUPFAM" id="SSF56281">
    <property type="entry name" value="Metallo-hydrolase/oxidoreductase"/>
    <property type="match status" value="1"/>
</dbReference>
<dbReference type="CDD" id="cd07731">
    <property type="entry name" value="ComA-like_MBL-fold"/>
    <property type="match status" value="1"/>
</dbReference>
<evidence type="ECO:0000256" key="3">
    <source>
        <dbReference type="ARBA" id="ARBA00022692"/>
    </source>
</evidence>
<dbReference type="Pfam" id="PF00753">
    <property type="entry name" value="Lactamase_B"/>
    <property type="match status" value="1"/>
</dbReference>
<protein>
    <submittedName>
        <fullName evidence="8">Competence protein ComEC</fullName>
    </submittedName>
</protein>
<dbReference type="RefSeq" id="WP_074716569.1">
    <property type="nucleotide sequence ID" value="NZ_FNPG01000009.1"/>
</dbReference>
<keyword evidence="4 6" id="KW-1133">Transmembrane helix</keyword>
<dbReference type="STRING" id="1122142.SAMN02910414_00934"/>
<dbReference type="NCBIfam" id="TIGR00361">
    <property type="entry name" value="ComEC_Rec2"/>
    <property type="match status" value="1"/>
</dbReference>
<dbReference type="OrthoDB" id="9761531at2"/>
<evidence type="ECO:0000256" key="6">
    <source>
        <dbReference type="SAM" id="Phobius"/>
    </source>
</evidence>
<evidence type="ECO:0000256" key="4">
    <source>
        <dbReference type="ARBA" id="ARBA00022989"/>
    </source>
</evidence>
<reference evidence="8 9" key="1">
    <citation type="submission" date="2016-10" db="EMBL/GenBank/DDBJ databases">
        <authorList>
            <person name="de Groot N.N."/>
        </authorList>
    </citation>
    <scope>NUCLEOTIDE SEQUENCE [LARGE SCALE GENOMIC DNA]</scope>
    <source>
        <strain evidence="8 9">DSM 14045</strain>
    </source>
</reference>
<feature type="transmembrane region" description="Helical" evidence="6">
    <location>
        <begin position="476"/>
        <end position="497"/>
    </location>
</feature>
<dbReference type="PANTHER" id="PTHR30619:SF1">
    <property type="entry name" value="RECOMBINATION PROTEIN 2"/>
    <property type="match status" value="1"/>
</dbReference>
<evidence type="ECO:0000256" key="5">
    <source>
        <dbReference type="ARBA" id="ARBA00023136"/>
    </source>
</evidence>
<feature type="transmembrane region" description="Helical" evidence="6">
    <location>
        <begin position="445"/>
        <end position="464"/>
    </location>
</feature>
<feature type="transmembrane region" description="Helical" evidence="6">
    <location>
        <begin position="32"/>
        <end position="50"/>
    </location>
</feature>
<gene>
    <name evidence="8" type="ORF">SAMN02910414_00934</name>
</gene>
<dbReference type="SMART" id="SM00849">
    <property type="entry name" value="Lactamase_B"/>
    <property type="match status" value="1"/>
</dbReference>
<dbReference type="AlphaFoldDB" id="A0A1H3HQ46"/>
<dbReference type="PANTHER" id="PTHR30619">
    <property type="entry name" value="DNA INTERNALIZATION/COMPETENCE PROTEIN COMEC/REC2"/>
    <property type="match status" value="1"/>
</dbReference>
<feature type="transmembrane region" description="Helical" evidence="6">
    <location>
        <begin position="504"/>
        <end position="524"/>
    </location>
</feature>
<dbReference type="Pfam" id="PF03772">
    <property type="entry name" value="Competence"/>
    <property type="match status" value="1"/>
</dbReference>
<dbReference type="GO" id="GO:0030420">
    <property type="term" value="P:establishment of competence for transformation"/>
    <property type="evidence" value="ECO:0007669"/>
    <property type="project" value="InterPro"/>
</dbReference>
<dbReference type="Gene3D" id="3.60.15.10">
    <property type="entry name" value="Ribonuclease Z/Hydroxyacylglutathione hydrolase-like"/>
    <property type="match status" value="1"/>
</dbReference>
<dbReference type="GO" id="GO:0005886">
    <property type="term" value="C:plasma membrane"/>
    <property type="evidence" value="ECO:0007669"/>
    <property type="project" value="UniProtKB-SubCell"/>
</dbReference>
<dbReference type="NCBIfam" id="TIGR00360">
    <property type="entry name" value="ComEC_N-term"/>
    <property type="match status" value="1"/>
</dbReference>
<feature type="transmembrane region" description="Helical" evidence="6">
    <location>
        <begin position="536"/>
        <end position="554"/>
    </location>
</feature>
<dbReference type="EMBL" id="FNPG01000009">
    <property type="protein sequence ID" value="SDY17355.1"/>
    <property type="molecule type" value="Genomic_DNA"/>
</dbReference>
<sequence>MKKHPFFSMSVMFLLGIMLYENIAFFPKIIKISFFLSIIIVSVLFLFVFHKKSQNLSRFIIIFLIVPFLMGAFKIHKDAAFREKYIKYLNNDEQVFAQGKIYKKEKKSKGYCYYLKNVYLKKNDWTHNSTYDLTFKKNINIKKDKNTKVITNNIKSSNISANKISKNIIETSILKTNNIMVYVQNDYCFLGETILLRGNVKLFDNARNDGNFDGQQYYFSQKIDYSIINTWIEKRTLKSNQYLEQLYNTKNKISFVYLLKLNYINAGTLSNMILGEKSYLDKQVKEIYQKLGLSHILAISGMHVSFFGIGLYFSLRRLGCSNKNSALISIFSVVTYGYLTGMSISSIRAIGMIILMIIANLIGRTYDTINSIGLMLLVILWNNPFFYSNSGLQMSFVAVLAIATIGKNLTYNLDKQKSRLIEKAHANSKKPNQKTLFKIDLKKKILMSFSIQIATIPIILNSYYEISPYSFLINLILLPLLEYIFVSGVAGGLIGLITLSFSRIVLMPADILLNLYSLVGNLFMKFPYSTVIVGKLSIWQLVVYYIVIFLFYLMTSSYRENAKENSNFSDMRTSNKGVKNHLKDNNKKFAVYIIILFFIAFFRKPLGFEVDILDIGQGDATFVSTSSKYNLFIDGGSTDEKEIGKYKILPFLKSRGIKKIDYWFISHGDADHISGFLEVLEEGYDVRNLVLSSMMPKDEAYDKIVQLAKMKKVKIIYVEGGDKLCLKDTEIQILYPTKKADFTEEELKDRNLLSLSFILKDKEFTGLFAGDLNGEKEKELNIESNLFFYKAIHHGSKFSNTSDLLKKIKPKVTTVSCGKNNRYGHPNKEAISRIRKECVNIFYTMEGGQIKIRKNKSSFVVKQKLSVIK</sequence>
<proteinExistence type="predicted"/>
<evidence type="ECO:0000313" key="8">
    <source>
        <dbReference type="EMBL" id="SDY17355.1"/>
    </source>
</evidence>
<dbReference type="InterPro" id="IPR052159">
    <property type="entry name" value="Competence_DNA_uptake"/>
</dbReference>
<keyword evidence="5 6" id="KW-0472">Membrane</keyword>
<comment type="subcellular location">
    <subcellularLocation>
        <location evidence="1">Cell membrane</location>
        <topology evidence="1">Multi-pass membrane protein</topology>
    </subcellularLocation>
</comment>
<name>A0A1H3HQ46_9FIRM</name>
<evidence type="ECO:0000259" key="7">
    <source>
        <dbReference type="SMART" id="SM00849"/>
    </source>
</evidence>
<dbReference type="InterPro" id="IPR001279">
    <property type="entry name" value="Metallo-B-lactamas"/>
</dbReference>